<accession>A0A1X7EXA4</accession>
<dbReference type="GO" id="GO:0030254">
    <property type="term" value="P:protein secretion by the type III secretion system"/>
    <property type="evidence" value="ECO:0007669"/>
    <property type="project" value="InterPro"/>
</dbReference>
<proteinExistence type="predicted"/>
<reference evidence="2" key="1">
    <citation type="submission" date="2017-04" db="EMBL/GenBank/DDBJ databases">
        <authorList>
            <person name="Varghese N."/>
            <person name="Submissions S."/>
        </authorList>
    </citation>
    <scope>NUCLEOTIDE SEQUENCE [LARGE SCALE GENOMIC DNA]</scope>
    <source>
        <strain evidence="2">Ballard 720</strain>
    </source>
</reference>
<evidence type="ECO:0000313" key="1">
    <source>
        <dbReference type="EMBL" id="SMF41600.1"/>
    </source>
</evidence>
<keyword evidence="2" id="KW-1185">Reference proteome</keyword>
<dbReference type="InterPro" id="IPR012670">
    <property type="entry name" value="T3SS_YscI/HrpB"/>
</dbReference>
<sequence>MEIDPTVAASLVRRTAGQVQPAPSAADIEAFTKALFGDAERLPEDIATDALQKGARKIDASLASVRDTGLAMQGPDAMLQAQSSLLRSVIEVDVIAKTAGAISQGINKLSNLQ</sequence>
<dbReference type="GeneID" id="95550771"/>
<protein>
    <submittedName>
        <fullName evidence="1">Type III secretion apparatus protein, YscI/HrpB, C-terminal domain-containing protein</fullName>
    </submittedName>
</protein>
<organism evidence="1 2">
    <name type="scientific">Trinickia caryophylli</name>
    <name type="common">Paraburkholderia caryophylli</name>
    <dbReference type="NCBI Taxonomy" id="28094"/>
    <lineage>
        <taxon>Bacteria</taxon>
        <taxon>Pseudomonadati</taxon>
        <taxon>Pseudomonadota</taxon>
        <taxon>Betaproteobacteria</taxon>
        <taxon>Burkholderiales</taxon>
        <taxon>Burkholderiaceae</taxon>
        <taxon>Trinickia</taxon>
    </lineage>
</organism>
<dbReference type="RefSeq" id="WP_085228051.1">
    <property type="nucleotide sequence ID" value="NZ_BSQD01000006.1"/>
</dbReference>
<dbReference type="OrthoDB" id="9135852at2"/>
<dbReference type="NCBIfam" id="TIGR02497">
    <property type="entry name" value="yscI_hrpB_dom"/>
    <property type="match status" value="1"/>
</dbReference>
<evidence type="ECO:0000313" key="2">
    <source>
        <dbReference type="Proteomes" id="UP000192911"/>
    </source>
</evidence>
<dbReference type="EMBL" id="FXAH01000006">
    <property type="protein sequence ID" value="SMF41600.1"/>
    <property type="molecule type" value="Genomic_DNA"/>
</dbReference>
<dbReference type="Pfam" id="PF17001">
    <property type="entry name" value="T3SS_basalb_I"/>
    <property type="match status" value="1"/>
</dbReference>
<name>A0A1X7EXA4_TRICW</name>
<dbReference type="AlphaFoldDB" id="A0A1X7EXA4"/>
<dbReference type="STRING" id="28094.SAMN06295900_106391"/>
<gene>
    <name evidence="1" type="ORF">SAMN06295900_106391</name>
</gene>
<dbReference type="Proteomes" id="UP000192911">
    <property type="component" value="Unassembled WGS sequence"/>
</dbReference>